<dbReference type="EMBL" id="JBANQN010000005">
    <property type="protein sequence ID" value="KAK6789067.1"/>
    <property type="molecule type" value="Genomic_DNA"/>
</dbReference>
<sequence>MEKALEWLRPLVDSKNWEYCVVWKFGDDPSRFIEWMGCCCSGANGVDVNVKKENGGRQKFTALCRDIQVQHPIRTNACEALAHFPFSISLYSGIQAEVVTSNEPKWINHAEISNSNLSHELKGTLVLIPVAGGLVELYNSKMIYKDQKTINFIINRFKLGSEEANSSVAQREDQVLDFFPYEKSNFCSPLLQYATSFPSSAPHISQVSESSANPSIQGSSTGSIPSNELTLCHSPPDHLSRKVPLSQSTEGYFEHTELQCSGNLSRMEDTTFPWKQENYIVAGDMFGMGKKRQKGPYQSKNLVTERKRRNRIKDGLFTLRALVPNITKMDKVAILGDAIDYINELQEKVKLYETELNKLEAEVTNSETPEMVLSDMTEMSKVTGQTNEKTQILVDTTDRTRMEVEVNQIGAREFLLKVSGSRKPGGFTQLMEAMNYLGLELVNVSCTTSGGDIVSVYIVETNVDRVLDAQKLRSSLIELTS</sequence>
<dbReference type="PROSITE" id="PS50888">
    <property type="entry name" value="BHLH"/>
    <property type="match status" value="1"/>
</dbReference>
<keyword evidence="2" id="KW-0805">Transcription regulation</keyword>
<accession>A0AAN8TPV2</accession>
<dbReference type="Pfam" id="PF00010">
    <property type="entry name" value="HLH"/>
    <property type="match status" value="1"/>
</dbReference>
<dbReference type="SUPFAM" id="SSF47459">
    <property type="entry name" value="HLH, helix-loop-helix DNA-binding domain"/>
    <property type="match status" value="1"/>
</dbReference>
<organism evidence="7 8">
    <name type="scientific">Solanum bulbocastanum</name>
    <name type="common">Wild potato</name>
    <dbReference type="NCBI Taxonomy" id="147425"/>
    <lineage>
        <taxon>Eukaryota</taxon>
        <taxon>Viridiplantae</taxon>
        <taxon>Streptophyta</taxon>
        <taxon>Embryophyta</taxon>
        <taxon>Tracheophyta</taxon>
        <taxon>Spermatophyta</taxon>
        <taxon>Magnoliopsida</taxon>
        <taxon>eudicotyledons</taxon>
        <taxon>Gunneridae</taxon>
        <taxon>Pentapetalae</taxon>
        <taxon>asterids</taxon>
        <taxon>lamiids</taxon>
        <taxon>Solanales</taxon>
        <taxon>Solanaceae</taxon>
        <taxon>Solanoideae</taxon>
        <taxon>Solaneae</taxon>
        <taxon>Solanum</taxon>
    </lineage>
</organism>
<feature type="region of interest" description="Disordered" evidence="5">
    <location>
        <begin position="203"/>
        <end position="227"/>
    </location>
</feature>
<keyword evidence="3" id="KW-0804">Transcription</keyword>
<name>A0AAN8TPV2_SOLBU</name>
<feature type="domain" description="BHLH" evidence="6">
    <location>
        <begin position="296"/>
        <end position="345"/>
    </location>
</feature>
<reference evidence="7 8" key="1">
    <citation type="submission" date="2024-02" db="EMBL/GenBank/DDBJ databases">
        <title>de novo genome assembly of Solanum bulbocastanum strain 11H21.</title>
        <authorList>
            <person name="Hosaka A.J."/>
        </authorList>
    </citation>
    <scope>NUCLEOTIDE SEQUENCE [LARGE SCALE GENOMIC DNA]</scope>
    <source>
        <tissue evidence="7">Young leaves</tissue>
    </source>
</reference>
<dbReference type="GO" id="GO:0003700">
    <property type="term" value="F:DNA-binding transcription factor activity"/>
    <property type="evidence" value="ECO:0007669"/>
    <property type="project" value="TreeGrafter"/>
</dbReference>
<dbReference type="GO" id="GO:0043565">
    <property type="term" value="F:sequence-specific DNA binding"/>
    <property type="evidence" value="ECO:0007669"/>
    <property type="project" value="TreeGrafter"/>
</dbReference>
<dbReference type="GO" id="GO:0046983">
    <property type="term" value="F:protein dimerization activity"/>
    <property type="evidence" value="ECO:0007669"/>
    <property type="project" value="InterPro"/>
</dbReference>
<dbReference type="AlphaFoldDB" id="A0AAN8TPV2"/>
<evidence type="ECO:0000256" key="2">
    <source>
        <dbReference type="ARBA" id="ARBA00023015"/>
    </source>
</evidence>
<dbReference type="InterPro" id="IPR025610">
    <property type="entry name" value="MYC/MYB_N"/>
</dbReference>
<comment type="subcellular location">
    <subcellularLocation>
        <location evidence="1">Nucleus</location>
    </subcellularLocation>
</comment>
<evidence type="ECO:0000256" key="1">
    <source>
        <dbReference type="ARBA" id="ARBA00004123"/>
    </source>
</evidence>
<evidence type="ECO:0000259" key="6">
    <source>
        <dbReference type="PROSITE" id="PS50888"/>
    </source>
</evidence>
<dbReference type="Proteomes" id="UP001371456">
    <property type="component" value="Unassembled WGS sequence"/>
</dbReference>
<dbReference type="InterPro" id="IPR036638">
    <property type="entry name" value="HLH_DNA-bd_sf"/>
</dbReference>
<keyword evidence="8" id="KW-1185">Reference proteome</keyword>
<gene>
    <name evidence="7" type="ORF">RDI58_012866</name>
</gene>
<dbReference type="Pfam" id="PF14215">
    <property type="entry name" value="bHLH-MYC_N"/>
    <property type="match status" value="1"/>
</dbReference>
<evidence type="ECO:0000256" key="4">
    <source>
        <dbReference type="ARBA" id="ARBA00023242"/>
    </source>
</evidence>
<comment type="caution">
    <text evidence="7">The sequence shown here is derived from an EMBL/GenBank/DDBJ whole genome shotgun (WGS) entry which is preliminary data.</text>
</comment>
<dbReference type="GO" id="GO:0005634">
    <property type="term" value="C:nucleus"/>
    <property type="evidence" value="ECO:0007669"/>
    <property type="project" value="UniProtKB-SubCell"/>
</dbReference>
<evidence type="ECO:0000256" key="5">
    <source>
        <dbReference type="SAM" id="MobiDB-lite"/>
    </source>
</evidence>
<evidence type="ECO:0000313" key="8">
    <source>
        <dbReference type="Proteomes" id="UP001371456"/>
    </source>
</evidence>
<proteinExistence type="predicted"/>
<dbReference type="SMART" id="SM00353">
    <property type="entry name" value="HLH"/>
    <property type="match status" value="1"/>
</dbReference>
<keyword evidence="4" id="KW-0539">Nucleus</keyword>
<protein>
    <recommendedName>
        <fullName evidence="6">BHLH domain-containing protein</fullName>
    </recommendedName>
</protein>
<dbReference type="PANTHER" id="PTHR31945">
    <property type="entry name" value="TRANSCRIPTION FACTOR SCREAM2-RELATED"/>
    <property type="match status" value="1"/>
</dbReference>
<dbReference type="Gene3D" id="4.10.280.10">
    <property type="entry name" value="Helix-loop-helix DNA-binding domain"/>
    <property type="match status" value="1"/>
</dbReference>
<dbReference type="InterPro" id="IPR011598">
    <property type="entry name" value="bHLH_dom"/>
</dbReference>
<dbReference type="PANTHER" id="PTHR31945:SF63">
    <property type="entry name" value="TRANSCRIPTION FACTOR BHLH90"/>
    <property type="match status" value="1"/>
</dbReference>
<evidence type="ECO:0000256" key="3">
    <source>
        <dbReference type="ARBA" id="ARBA00023163"/>
    </source>
</evidence>
<dbReference type="InterPro" id="IPR051358">
    <property type="entry name" value="TF_AMS/ICE1/BHLH6-like"/>
</dbReference>
<evidence type="ECO:0000313" key="7">
    <source>
        <dbReference type="EMBL" id="KAK6789067.1"/>
    </source>
</evidence>